<feature type="compositionally biased region" description="Basic residues" evidence="1">
    <location>
        <begin position="206"/>
        <end position="219"/>
    </location>
</feature>
<feature type="compositionally biased region" description="Basic and acidic residues" evidence="1">
    <location>
        <begin position="173"/>
        <end position="205"/>
    </location>
</feature>
<keyword evidence="3" id="KW-1185">Reference proteome</keyword>
<dbReference type="Proteomes" id="UP001470230">
    <property type="component" value="Unassembled WGS sequence"/>
</dbReference>
<sequence length="219" mass="25664">MWINFVLGLKKFTIELTGEETFDDVQNILKESYGFKSKLSFMIDSKIIPVKSYFIPIQEILEDKSKDFFQVQIKEVDSKCHVDIPPDIMQQKSIIIGDNQESSNLFSSSRRSKRLTDKKVQDSDKLKEKSTDKKEKKKDENKHHKHHSHHRSSVKDEKNTIDEPNKKHKHHKSSETSDDSHKHHKSSKSDDKKKGHKNSDKSDSKSKHHSHHKRSKEEK</sequence>
<accession>A0ABR2KWR7</accession>
<proteinExistence type="predicted"/>
<name>A0ABR2KWR7_9EUKA</name>
<comment type="caution">
    <text evidence="2">The sequence shown here is derived from an EMBL/GenBank/DDBJ whole genome shotgun (WGS) entry which is preliminary data.</text>
</comment>
<feature type="compositionally biased region" description="Basic and acidic residues" evidence="1">
    <location>
        <begin position="114"/>
        <end position="142"/>
    </location>
</feature>
<evidence type="ECO:0000256" key="1">
    <source>
        <dbReference type="SAM" id="MobiDB-lite"/>
    </source>
</evidence>
<reference evidence="2 3" key="1">
    <citation type="submission" date="2024-04" db="EMBL/GenBank/DDBJ databases">
        <title>Tritrichomonas musculus Genome.</title>
        <authorList>
            <person name="Alves-Ferreira E."/>
            <person name="Grigg M."/>
            <person name="Lorenzi H."/>
            <person name="Galac M."/>
        </authorList>
    </citation>
    <scope>NUCLEOTIDE SEQUENCE [LARGE SCALE GENOMIC DNA]</scope>
    <source>
        <strain evidence="2 3">EAF2021</strain>
    </source>
</reference>
<evidence type="ECO:0000313" key="3">
    <source>
        <dbReference type="Proteomes" id="UP001470230"/>
    </source>
</evidence>
<evidence type="ECO:0000313" key="2">
    <source>
        <dbReference type="EMBL" id="KAK8895347.1"/>
    </source>
</evidence>
<organism evidence="2 3">
    <name type="scientific">Tritrichomonas musculus</name>
    <dbReference type="NCBI Taxonomy" id="1915356"/>
    <lineage>
        <taxon>Eukaryota</taxon>
        <taxon>Metamonada</taxon>
        <taxon>Parabasalia</taxon>
        <taxon>Tritrichomonadida</taxon>
        <taxon>Tritrichomonadidae</taxon>
        <taxon>Tritrichomonas</taxon>
    </lineage>
</organism>
<feature type="compositionally biased region" description="Basic residues" evidence="1">
    <location>
        <begin position="143"/>
        <end position="152"/>
    </location>
</feature>
<feature type="region of interest" description="Disordered" evidence="1">
    <location>
        <begin position="94"/>
        <end position="219"/>
    </location>
</feature>
<gene>
    <name evidence="2" type="ORF">M9Y10_023808</name>
</gene>
<dbReference type="EMBL" id="JAPFFF010000003">
    <property type="protein sequence ID" value="KAK8895347.1"/>
    <property type="molecule type" value="Genomic_DNA"/>
</dbReference>
<feature type="compositionally biased region" description="Basic and acidic residues" evidence="1">
    <location>
        <begin position="153"/>
        <end position="165"/>
    </location>
</feature>
<protein>
    <submittedName>
        <fullName evidence="2">Uncharacterized protein</fullName>
    </submittedName>
</protein>